<sequence>MATAGSRIFNIIRSSGANLRRLSSSYPQKRFLKASLVGTGALCAGAGALVIYICRDIVRNPPKLPAVLAKEKEKDTKEQDDTLTPHLSKKEERFQEFASCEYDGQMFMTPQDFLESVTQEEPRARIGRVRLTEKEVTKMLHSTPTKRKASSKLFRQLNDKEILALEIMLPQNTEFNEFNHCLDICKFKIKGCSYSAVHVASTLCNKCVTLRIETPICRRAATLPDWTLTSEQQVKSVLEAASSIKCNRGDVRP</sequence>
<dbReference type="RefSeq" id="XP_006815707.1">
    <property type="nucleotide sequence ID" value="XM_006815644.1"/>
</dbReference>
<keyword evidence="4" id="KW-1133">Transmembrane helix</keyword>
<dbReference type="Proteomes" id="UP000694865">
    <property type="component" value="Unplaced"/>
</dbReference>
<protein>
    <submittedName>
        <fullName evidence="6">Uncharacterized protein LOC102809295</fullName>
    </submittedName>
</protein>
<name>A0ABM0M6R6_SACKO</name>
<evidence type="ECO:0000313" key="5">
    <source>
        <dbReference type="Proteomes" id="UP000694865"/>
    </source>
</evidence>
<evidence type="ECO:0000256" key="2">
    <source>
        <dbReference type="ARBA" id="ARBA00022737"/>
    </source>
</evidence>
<evidence type="ECO:0000256" key="4">
    <source>
        <dbReference type="SAM" id="Phobius"/>
    </source>
</evidence>
<dbReference type="GeneID" id="102809295"/>
<keyword evidence="4" id="KW-0812">Transmembrane</keyword>
<gene>
    <name evidence="6" type="primary">LOC102809295</name>
</gene>
<dbReference type="PANTHER" id="PTHR12294">
    <property type="entry name" value="EF HAND DOMAIN FAMILY A1,A2-RELATED"/>
    <property type="match status" value="1"/>
</dbReference>
<reference evidence="6" key="1">
    <citation type="submission" date="2025-08" db="UniProtKB">
        <authorList>
            <consortium name="RefSeq"/>
        </authorList>
    </citation>
    <scope>IDENTIFICATION</scope>
    <source>
        <tissue evidence="6">Testes</tissue>
    </source>
</reference>
<keyword evidence="2" id="KW-0677">Repeat</keyword>
<evidence type="ECO:0000256" key="1">
    <source>
        <dbReference type="ARBA" id="ARBA00004273"/>
    </source>
</evidence>
<comment type="subcellular location">
    <subcellularLocation>
        <location evidence="1">Mitochondrion inner membrane</location>
    </subcellularLocation>
</comment>
<dbReference type="InterPro" id="IPR039800">
    <property type="entry name" value="MICU1/2/3"/>
</dbReference>
<evidence type="ECO:0000313" key="6">
    <source>
        <dbReference type="RefSeq" id="XP_006815707.1"/>
    </source>
</evidence>
<keyword evidence="5" id="KW-1185">Reference proteome</keyword>
<proteinExistence type="predicted"/>
<feature type="transmembrane region" description="Helical" evidence="4">
    <location>
        <begin position="31"/>
        <end position="53"/>
    </location>
</feature>
<accession>A0ABM0M6R6</accession>
<evidence type="ECO:0000256" key="3">
    <source>
        <dbReference type="ARBA" id="ARBA00023136"/>
    </source>
</evidence>
<dbReference type="PANTHER" id="PTHR12294:SF13">
    <property type="entry name" value="MITOCHONDRIAL CALCIUM UPTAKE 3, ISOFORM D"/>
    <property type="match status" value="1"/>
</dbReference>
<organism evidence="5 6">
    <name type="scientific">Saccoglossus kowalevskii</name>
    <name type="common">Acorn worm</name>
    <dbReference type="NCBI Taxonomy" id="10224"/>
    <lineage>
        <taxon>Eukaryota</taxon>
        <taxon>Metazoa</taxon>
        <taxon>Hemichordata</taxon>
        <taxon>Enteropneusta</taxon>
        <taxon>Harrimaniidae</taxon>
        <taxon>Saccoglossus</taxon>
    </lineage>
</organism>
<keyword evidence="3 4" id="KW-0472">Membrane</keyword>